<protein>
    <submittedName>
        <fullName evidence="1">Uncharacterized protein</fullName>
    </submittedName>
</protein>
<organism evidence="1 2">
    <name type="scientific">Xylanibacter ruminicola</name>
    <name type="common">Prevotella ruminicola</name>
    <dbReference type="NCBI Taxonomy" id="839"/>
    <lineage>
        <taxon>Bacteria</taxon>
        <taxon>Pseudomonadati</taxon>
        <taxon>Bacteroidota</taxon>
        <taxon>Bacteroidia</taxon>
        <taxon>Bacteroidales</taxon>
        <taxon>Prevotellaceae</taxon>
        <taxon>Xylanibacter</taxon>
    </lineage>
</organism>
<proteinExistence type="predicted"/>
<sequence>MRKLYTSTYRDMSEYLQDFGFGGFVGYGRRVPGCLVEEELMGMKKMYQ</sequence>
<evidence type="ECO:0000313" key="2">
    <source>
        <dbReference type="Proteomes" id="UP000184280"/>
    </source>
</evidence>
<accession>A0A1M7FQQ4</accession>
<evidence type="ECO:0000313" key="1">
    <source>
        <dbReference type="EMBL" id="SHM06007.1"/>
    </source>
</evidence>
<dbReference type="EMBL" id="FRCJ01000002">
    <property type="protein sequence ID" value="SHM06007.1"/>
    <property type="molecule type" value="Genomic_DNA"/>
</dbReference>
<gene>
    <name evidence="1" type="ORF">SAMN04488494_1226</name>
</gene>
<reference evidence="1 2" key="1">
    <citation type="submission" date="2016-11" db="EMBL/GenBank/DDBJ databases">
        <authorList>
            <person name="Jaros S."/>
            <person name="Januszkiewicz K."/>
            <person name="Wedrychowicz H."/>
        </authorList>
    </citation>
    <scope>NUCLEOTIDE SEQUENCE [LARGE SCALE GENOMIC DNA]</scope>
    <source>
        <strain evidence="1 2">BPI-34</strain>
    </source>
</reference>
<dbReference type="AlphaFoldDB" id="A0A1M7FQQ4"/>
<dbReference type="Proteomes" id="UP000184280">
    <property type="component" value="Unassembled WGS sequence"/>
</dbReference>
<name>A0A1M7FQQ4_XYLRU</name>